<accession>A0A438E8Y5</accession>
<organism evidence="1 2">
    <name type="scientific">Vitis vinifera</name>
    <name type="common">Grape</name>
    <dbReference type="NCBI Taxonomy" id="29760"/>
    <lineage>
        <taxon>Eukaryota</taxon>
        <taxon>Viridiplantae</taxon>
        <taxon>Streptophyta</taxon>
        <taxon>Embryophyta</taxon>
        <taxon>Tracheophyta</taxon>
        <taxon>Spermatophyta</taxon>
        <taxon>Magnoliopsida</taxon>
        <taxon>eudicotyledons</taxon>
        <taxon>Gunneridae</taxon>
        <taxon>Pentapetalae</taxon>
        <taxon>rosids</taxon>
        <taxon>Vitales</taxon>
        <taxon>Vitaceae</taxon>
        <taxon>Viteae</taxon>
        <taxon>Vitis</taxon>
    </lineage>
</organism>
<dbReference type="EMBL" id="QGNW01001359">
    <property type="protein sequence ID" value="RVW44226.1"/>
    <property type="molecule type" value="Genomic_DNA"/>
</dbReference>
<evidence type="ECO:0000313" key="2">
    <source>
        <dbReference type="Proteomes" id="UP000288805"/>
    </source>
</evidence>
<proteinExistence type="predicted"/>
<dbReference type="Proteomes" id="UP000288805">
    <property type="component" value="Unassembled WGS sequence"/>
</dbReference>
<comment type="caution">
    <text evidence="1">The sequence shown here is derived from an EMBL/GenBank/DDBJ whole genome shotgun (WGS) entry which is preliminary data.</text>
</comment>
<dbReference type="Pfam" id="PF03004">
    <property type="entry name" value="Transposase_24"/>
    <property type="match status" value="1"/>
</dbReference>
<name>A0A438E8Y5_VITVI</name>
<gene>
    <name evidence="1" type="ORF">CK203_089444</name>
</gene>
<evidence type="ECO:0000313" key="1">
    <source>
        <dbReference type="EMBL" id="RVW44226.1"/>
    </source>
</evidence>
<dbReference type="AlphaFoldDB" id="A0A438E8Y5"/>
<sequence>MGILSVSVVVCGCSVNKKSGSNLMPHEKGHLNADWVSTKSTHFLSSLDAITTNTLLPYTTKICSGLAANTSITTIDIFALQFSLSIGIAPLLLQPLPVPLLSLPQLNTMSTQPQKYFNIAENICQKWIMLKLSTAWRAWKVTLKKKHYDIYETDEERLSHVPSRLDSAQWMWLVEFWGSKEGKACSKRNAAMHKKQQTENPEGEEIDRINMFKLTHTRKNGQLVDDASSAASVIKTPEAEKVERQHLRRGCILKKLEIAVNYCGSRGARGDPTEVK</sequence>
<protein>
    <submittedName>
        <fullName evidence="1">Uncharacterized protein</fullName>
    </submittedName>
</protein>
<dbReference type="PANTHER" id="PTHR33144">
    <property type="entry name" value="OS10G0409366 PROTEIN-RELATED"/>
    <property type="match status" value="1"/>
</dbReference>
<reference evidence="1 2" key="1">
    <citation type="journal article" date="2018" name="PLoS Genet.">
        <title>Population sequencing reveals clonal diversity and ancestral inbreeding in the grapevine cultivar Chardonnay.</title>
        <authorList>
            <person name="Roach M.J."/>
            <person name="Johnson D.L."/>
            <person name="Bohlmann J."/>
            <person name="van Vuuren H.J."/>
            <person name="Jones S.J."/>
            <person name="Pretorius I.S."/>
            <person name="Schmidt S.A."/>
            <person name="Borneman A.R."/>
        </authorList>
    </citation>
    <scope>NUCLEOTIDE SEQUENCE [LARGE SCALE GENOMIC DNA]</scope>
    <source>
        <strain evidence="2">cv. Chardonnay</strain>
        <tissue evidence="1">Leaf</tissue>
    </source>
</reference>
<dbReference type="InterPro" id="IPR004252">
    <property type="entry name" value="Probable_transposase_24"/>
</dbReference>
<dbReference type="PANTHER" id="PTHR33144:SF25">
    <property type="entry name" value="DUF4216 DOMAIN-CONTAINING PROTEIN"/>
    <property type="match status" value="1"/>
</dbReference>